<protein>
    <submittedName>
        <fullName evidence="1">Uncharacterized protein</fullName>
    </submittedName>
</protein>
<dbReference type="Proteomes" id="UP001152622">
    <property type="component" value="Chromosome 13"/>
</dbReference>
<evidence type="ECO:0000313" key="2">
    <source>
        <dbReference type="Proteomes" id="UP001152622"/>
    </source>
</evidence>
<accession>A0A9Q1ERZ1</accession>
<name>A0A9Q1ERZ1_SYNKA</name>
<keyword evidence="2" id="KW-1185">Reference proteome</keyword>
<sequence length="127" mass="13681">MRRGGREGRLLHHTHPPELIAYNGEVLVSGIVPTCLCSEKHGGAEPMGRQRGWASAGCVTRSSRHQAAIDSNRAAGRQRMFLPVERGSEGRVVERLAPLQPGSGAHLLWACQAAPRRCGGLKVLNTV</sequence>
<comment type="caution">
    <text evidence="1">The sequence shown here is derived from an EMBL/GenBank/DDBJ whole genome shotgun (WGS) entry which is preliminary data.</text>
</comment>
<proteinExistence type="predicted"/>
<reference evidence="1" key="1">
    <citation type="journal article" date="2023" name="Science">
        <title>Genome structures resolve the early diversification of teleost fishes.</title>
        <authorList>
            <person name="Parey E."/>
            <person name="Louis A."/>
            <person name="Montfort J."/>
            <person name="Bouchez O."/>
            <person name="Roques C."/>
            <person name="Iampietro C."/>
            <person name="Lluch J."/>
            <person name="Castinel A."/>
            <person name="Donnadieu C."/>
            <person name="Desvignes T."/>
            <person name="Floi Bucao C."/>
            <person name="Jouanno E."/>
            <person name="Wen M."/>
            <person name="Mejri S."/>
            <person name="Dirks R."/>
            <person name="Jansen H."/>
            <person name="Henkel C."/>
            <person name="Chen W.J."/>
            <person name="Zahm M."/>
            <person name="Cabau C."/>
            <person name="Klopp C."/>
            <person name="Thompson A.W."/>
            <person name="Robinson-Rechavi M."/>
            <person name="Braasch I."/>
            <person name="Lecointre G."/>
            <person name="Bobe J."/>
            <person name="Postlethwait J.H."/>
            <person name="Berthelot C."/>
            <person name="Roest Crollius H."/>
            <person name="Guiguen Y."/>
        </authorList>
    </citation>
    <scope>NUCLEOTIDE SEQUENCE</scope>
    <source>
        <strain evidence="1">WJC10195</strain>
    </source>
</reference>
<dbReference type="AlphaFoldDB" id="A0A9Q1ERZ1"/>
<dbReference type="EMBL" id="JAINUF010000013">
    <property type="protein sequence ID" value="KAJ8343829.1"/>
    <property type="molecule type" value="Genomic_DNA"/>
</dbReference>
<organism evidence="1 2">
    <name type="scientific">Synaphobranchus kaupii</name>
    <name type="common">Kaup's arrowtooth eel</name>
    <dbReference type="NCBI Taxonomy" id="118154"/>
    <lineage>
        <taxon>Eukaryota</taxon>
        <taxon>Metazoa</taxon>
        <taxon>Chordata</taxon>
        <taxon>Craniata</taxon>
        <taxon>Vertebrata</taxon>
        <taxon>Euteleostomi</taxon>
        <taxon>Actinopterygii</taxon>
        <taxon>Neopterygii</taxon>
        <taxon>Teleostei</taxon>
        <taxon>Anguilliformes</taxon>
        <taxon>Synaphobranchidae</taxon>
        <taxon>Synaphobranchus</taxon>
    </lineage>
</organism>
<gene>
    <name evidence="1" type="ORF">SKAU_G00311580</name>
</gene>
<evidence type="ECO:0000313" key="1">
    <source>
        <dbReference type="EMBL" id="KAJ8343829.1"/>
    </source>
</evidence>